<reference evidence="1" key="1">
    <citation type="submission" date="2022-12" db="EMBL/GenBank/DDBJ databases">
        <title>Reference genome sequencing for broad-spectrum identification of bacterial and archaeal isolates by mass spectrometry.</title>
        <authorList>
            <person name="Sekiguchi Y."/>
            <person name="Tourlousse D.M."/>
        </authorList>
    </citation>
    <scope>NUCLEOTIDE SEQUENCE</scope>
    <source>
        <strain evidence="1">LLR39Z86</strain>
    </source>
</reference>
<dbReference type="Proteomes" id="UP001144313">
    <property type="component" value="Unassembled WGS sequence"/>
</dbReference>
<dbReference type="AlphaFoldDB" id="A0A9W6G4C2"/>
<keyword evidence="2" id="KW-1185">Reference proteome</keyword>
<sequence>MVEMLLEGLINSGVDSVDQRLHARRTARFAERNGLRYDAAVQAPHMARTFGEIGSGRLTNVVSGQVDGGHAIAWERVVKVPLGEDHVQYQNLHPGGAFVAVPLQRPRPGLVVRQWVPVMTSDECGWLPGATRFHLQDATAERLLRVSAVDHAFARHLLDERELLAKPRRSWALLGGWAVVFGDRIRRRGKRGLHAEVAFLRALAGRCDRM</sequence>
<proteinExistence type="predicted"/>
<dbReference type="RefSeq" id="WP_270116985.1">
    <property type="nucleotide sequence ID" value="NZ_BAAAOL010000009.1"/>
</dbReference>
<organism evidence="1 2">
    <name type="scientific">Glycomyces algeriensis</name>
    <dbReference type="NCBI Taxonomy" id="256037"/>
    <lineage>
        <taxon>Bacteria</taxon>
        <taxon>Bacillati</taxon>
        <taxon>Actinomycetota</taxon>
        <taxon>Actinomycetes</taxon>
        <taxon>Glycomycetales</taxon>
        <taxon>Glycomycetaceae</taxon>
        <taxon>Glycomyces</taxon>
    </lineage>
</organism>
<accession>A0A9W6G4C2</accession>
<gene>
    <name evidence="1" type="ORF">GALLR39Z86_06390</name>
</gene>
<evidence type="ECO:0000313" key="1">
    <source>
        <dbReference type="EMBL" id="GLI40789.1"/>
    </source>
</evidence>
<comment type="caution">
    <text evidence="1">The sequence shown here is derived from an EMBL/GenBank/DDBJ whole genome shotgun (WGS) entry which is preliminary data.</text>
</comment>
<evidence type="ECO:0000313" key="2">
    <source>
        <dbReference type="Proteomes" id="UP001144313"/>
    </source>
</evidence>
<protein>
    <submittedName>
        <fullName evidence="1">Uncharacterized protein</fullName>
    </submittedName>
</protein>
<name>A0A9W6G4C2_9ACTN</name>
<dbReference type="EMBL" id="BSDT01000001">
    <property type="protein sequence ID" value="GLI40789.1"/>
    <property type="molecule type" value="Genomic_DNA"/>
</dbReference>